<proteinExistence type="predicted"/>
<sequence length="338" mass="37390">MHRYQLIQALLLGLGSASQVARRDDSSQNNASLNFRPDAISGLGNLYKWVGSYYNATTQVEFWPYAGVASSANDSSSICPNLKNQKYSFDFDSVLAITETSEYNVGANPINLFLVGWPEHGTLNQSRQIGHMNADEWDFFSSTPEYSYNASSKKAETNFNLTMQDPHSAPYNLSSTLSEYYGQNEFVFNMTDCNSTDTTQWVGTMIVDSIMNQDGYNWTYPNPTLDVQFDSTTANLTLEGYFQGAPIGQGTFRTDELIVPGKLKLSFGGKIDTYHSDVLVNDSSTPSWERTVGFNNNSANIGYNGTDSDDNASSKLRSSQTLSVIGLTLMLSLGTMYM</sequence>
<feature type="chain" id="PRO_5040968534" evidence="1">
    <location>
        <begin position="18"/>
        <end position="338"/>
    </location>
</feature>
<keyword evidence="3" id="KW-1185">Reference proteome</keyword>
<accession>A0A9W9GDP1</accession>
<reference evidence="2" key="2">
    <citation type="journal article" date="2023" name="IMA Fungus">
        <title>Comparative genomic study of the Penicillium genus elucidates a diverse pangenome and 15 lateral gene transfer events.</title>
        <authorList>
            <person name="Petersen C."/>
            <person name="Sorensen T."/>
            <person name="Nielsen M.R."/>
            <person name="Sondergaard T.E."/>
            <person name="Sorensen J.L."/>
            <person name="Fitzpatrick D.A."/>
            <person name="Frisvad J.C."/>
            <person name="Nielsen K.L."/>
        </authorList>
    </citation>
    <scope>NUCLEOTIDE SEQUENCE</scope>
    <source>
        <strain evidence="2">IBT 30069</strain>
    </source>
</reference>
<organism evidence="2 3">
    <name type="scientific">Penicillium angulare</name>
    <dbReference type="NCBI Taxonomy" id="116970"/>
    <lineage>
        <taxon>Eukaryota</taxon>
        <taxon>Fungi</taxon>
        <taxon>Dikarya</taxon>
        <taxon>Ascomycota</taxon>
        <taxon>Pezizomycotina</taxon>
        <taxon>Eurotiomycetes</taxon>
        <taxon>Eurotiomycetidae</taxon>
        <taxon>Eurotiales</taxon>
        <taxon>Aspergillaceae</taxon>
        <taxon>Penicillium</taxon>
    </lineage>
</organism>
<protein>
    <submittedName>
        <fullName evidence="2">Uncharacterized protein</fullName>
    </submittedName>
</protein>
<evidence type="ECO:0000313" key="2">
    <source>
        <dbReference type="EMBL" id="KAJ5116919.1"/>
    </source>
</evidence>
<dbReference type="EMBL" id="JAPQKH010000001">
    <property type="protein sequence ID" value="KAJ5116919.1"/>
    <property type="molecule type" value="Genomic_DNA"/>
</dbReference>
<keyword evidence="1" id="KW-0732">Signal</keyword>
<gene>
    <name evidence="2" type="ORF">N7456_001267</name>
</gene>
<dbReference type="AlphaFoldDB" id="A0A9W9GDP1"/>
<name>A0A9W9GDP1_9EURO</name>
<feature type="signal peptide" evidence="1">
    <location>
        <begin position="1"/>
        <end position="17"/>
    </location>
</feature>
<comment type="caution">
    <text evidence="2">The sequence shown here is derived from an EMBL/GenBank/DDBJ whole genome shotgun (WGS) entry which is preliminary data.</text>
</comment>
<evidence type="ECO:0000313" key="3">
    <source>
        <dbReference type="Proteomes" id="UP001149165"/>
    </source>
</evidence>
<dbReference type="Proteomes" id="UP001149165">
    <property type="component" value="Unassembled WGS sequence"/>
</dbReference>
<reference evidence="2" key="1">
    <citation type="submission" date="2022-11" db="EMBL/GenBank/DDBJ databases">
        <authorList>
            <person name="Petersen C."/>
        </authorList>
    </citation>
    <scope>NUCLEOTIDE SEQUENCE</scope>
    <source>
        <strain evidence="2">IBT 30069</strain>
    </source>
</reference>
<dbReference type="OrthoDB" id="5054768at2759"/>
<evidence type="ECO:0000256" key="1">
    <source>
        <dbReference type="SAM" id="SignalP"/>
    </source>
</evidence>